<protein>
    <submittedName>
        <fullName evidence="1">Uncharacterized protein</fullName>
    </submittedName>
</protein>
<evidence type="ECO:0000313" key="1">
    <source>
        <dbReference type="EMBL" id="MES1918813.1"/>
    </source>
</evidence>
<sequence length="551" mass="63535">MTLAKLWDNELKSLKKTLKRINLDEFDHQNLNLNYETFFRNDKGFQSRNPCELTVDKDKNEVKLEFRENDIQDNKHLHECVSTFMKYCPLTETPTGDYPLLKVVRLRDGEKPFNPIDYRHAAKVEFVRYIITLALLADSCNLRIVECINPDTLVVDKHDQLRIVAINCDKRESATFNVQIVLNFLQYLFGNPIRNSIHDDLVSSLKGKAISGFELNEKLYQHPFFHQSSFNALPTVVSAIKNNTLWVCIAGKKVIEKSKMAGEVVAEKFFGKNIMVKPWDRNKKPSVEIISTELIGKRCVQIFKSDQAVAETEQLEHEVSEFIILDNRILFCDAIFTPGYERLHNHLPMMADLKYVQTIKGKAGMLSYPLREGNFIRQANKEGEQRIAKHFKTLISAVILMKDPQIGLCLERDIPLSNMYIDGDNLVIAFMDASYRSADNANSAISDSKEVKALVTTLKNMQHATGDEDSKDFDDFIARLESENRISYECMRHELFTRFSENKCPEFKTVINGMHASVLDLREPIEQHYKHVIRLNGERQSISFVFKQVSY</sequence>
<name>A0ABV2AGJ7_9EUKA</name>
<gene>
    <name evidence="1" type="ORF">MHBO_000715</name>
</gene>
<evidence type="ECO:0000313" key="2">
    <source>
        <dbReference type="Proteomes" id="UP001439008"/>
    </source>
</evidence>
<dbReference type="EMBL" id="JBDODL010000131">
    <property type="protein sequence ID" value="MES1918813.1"/>
    <property type="molecule type" value="Genomic_DNA"/>
</dbReference>
<keyword evidence="2" id="KW-1185">Reference proteome</keyword>
<comment type="caution">
    <text evidence="1">The sequence shown here is derived from an EMBL/GenBank/DDBJ whole genome shotgun (WGS) entry which is preliminary data.</text>
</comment>
<proteinExistence type="predicted"/>
<reference evidence="1 2" key="1">
    <citation type="journal article" date="2024" name="BMC Biol.">
        <title>Comparative genomics of Ascetosporea gives new insight into the evolutionary basis for animal parasitism in Rhizaria.</title>
        <authorList>
            <person name="Hiltunen Thoren M."/>
            <person name="Onut-Brannstrom I."/>
            <person name="Alfjorden A."/>
            <person name="Peckova H."/>
            <person name="Swords F."/>
            <person name="Hooper C."/>
            <person name="Holzer A.S."/>
            <person name="Bass D."/>
            <person name="Burki F."/>
        </authorList>
    </citation>
    <scope>NUCLEOTIDE SEQUENCE [LARGE SCALE GENOMIC DNA]</scope>
    <source>
        <strain evidence="1">20-A016</strain>
    </source>
</reference>
<organism evidence="1 2">
    <name type="scientific">Bonamia ostreae</name>
    <dbReference type="NCBI Taxonomy" id="126728"/>
    <lineage>
        <taxon>Eukaryota</taxon>
        <taxon>Sar</taxon>
        <taxon>Rhizaria</taxon>
        <taxon>Endomyxa</taxon>
        <taxon>Ascetosporea</taxon>
        <taxon>Haplosporida</taxon>
        <taxon>Bonamia</taxon>
    </lineage>
</organism>
<dbReference type="Proteomes" id="UP001439008">
    <property type="component" value="Unassembled WGS sequence"/>
</dbReference>
<accession>A0ABV2AGJ7</accession>